<reference evidence="1 2" key="1">
    <citation type="submission" date="2022-01" db="EMBL/GenBank/DDBJ databases">
        <authorList>
            <person name="Xiong W."/>
            <person name="Schranz E."/>
        </authorList>
    </citation>
    <scope>NUCLEOTIDE SEQUENCE [LARGE SCALE GENOMIC DNA]</scope>
</reference>
<dbReference type="PANTHER" id="PTHR35307">
    <property type="entry name" value="PROTEIN, PUTATIVE-RELATED"/>
    <property type="match status" value="1"/>
</dbReference>
<dbReference type="AlphaFoldDB" id="A0AAU9PQX9"/>
<dbReference type="EMBL" id="CAKMRJ010005745">
    <property type="protein sequence ID" value="CAH1452463.1"/>
    <property type="molecule type" value="Genomic_DNA"/>
</dbReference>
<gene>
    <name evidence="1" type="ORF">LVIROSA_LOCUS37759</name>
</gene>
<sequence>MFKASSIVLVQNPEQQEGNENLSWYVLQLQEDIEFAETTLKGILKSVNRLIQKAEKQQPNNLMKLLAESRGFEGVEKFESHHVPPLVAEEYLNCWSLSLVTLTSIAMSLPNIQKNKVDWLVSGVSEGLVYVKLVEKTLNATDNHVSIQKAAETLWVEVEVYHKWLGNKLPKPKPKVNTLGHILQWLRDTAKNKANEVESKNDNFKYRSICANLMYRITETILLSYHGNNDEISQEELFALLSSMIADILAACLTNLPQVIAMKCHENAIEKREASVRAAAQLLGETTHIINSLQVRELPSLNPDELAFIDKWRAYLSDPFP</sequence>
<dbReference type="PANTHER" id="PTHR35307:SF6">
    <property type="entry name" value="TRANSMEMBRANE PROTEIN"/>
    <property type="match status" value="1"/>
</dbReference>
<evidence type="ECO:0000313" key="2">
    <source>
        <dbReference type="Proteomes" id="UP001157418"/>
    </source>
</evidence>
<evidence type="ECO:0000313" key="1">
    <source>
        <dbReference type="EMBL" id="CAH1452463.1"/>
    </source>
</evidence>
<accession>A0AAU9PQX9</accession>
<dbReference type="Proteomes" id="UP001157418">
    <property type="component" value="Unassembled WGS sequence"/>
</dbReference>
<proteinExistence type="predicted"/>
<protein>
    <submittedName>
        <fullName evidence="1">Uncharacterized protein</fullName>
    </submittedName>
</protein>
<name>A0AAU9PQX9_9ASTR</name>
<organism evidence="1 2">
    <name type="scientific">Lactuca virosa</name>
    <dbReference type="NCBI Taxonomy" id="75947"/>
    <lineage>
        <taxon>Eukaryota</taxon>
        <taxon>Viridiplantae</taxon>
        <taxon>Streptophyta</taxon>
        <taxon>Embryophyta</taxon>
        <taxon>Tracheophyta</taxon>
        <taxon>Spermatophyta</taxon>
        <taxon>Magnoliopsida</taxon>
        <taxon>eudicotyledons</taxon>
        <taxon>Gunneridae</taxon>
        <taxon>Pentapetalae</taxon>
        <taxon>asterids</taxon>
        <taxon>campanulids</taxon>
        <taxon>Asterales</taxon>
        <taxon>Asteraceae</taxon>
        <taxon>Cichorioideae</taxon>
        <taxon>Cichorieae</taxon>
        <taxon>Lactucinae</taxon>
        <taxon>Lactuca</taxon>
    </lineage>
</organism>
<keyword evidence="2" id="KW-1185">Reference proteome</keyword>
<comment type="caution">
    <text evidence="1">The sequence shown here is derived from an EMBL/GenBank/DDBJ whole genome shotgun (WGS) entry which is preliminary data.</text>
</comment>